<dbReference type="GO" id="GO:0005524">
    <property type="term" value="F:ATP binding"/>
    <property type="evidence" value="ECO:0007669"/>
    <property type="project" value="UniProtKB-UniRule"/>
</dbReference>
<dbReference type="OrthoDB" id="68483at2759"/>
<feature type="binding site" evidence="9">
    <location>
        <position position="104"/>
    </location>
    <ligand>
        <name>ATP</name>
        <dbReference type="ChEBI" id="CHEBI:30616"/>
    </ligand>
</feature>
<feature type="cross-link" description="Glycyl lysine isopeptide (Lys-Gly) (interchain with G-Cter in SUMO2)" evidence="8">
    <location>
        <position position="196"/>
    </location>
</feature>
<feature type="compositionally biased region" description="Low complexity" evidence="11">
    <location>
        <begin position="381"/>
        <end position="391"/>
    </location>
</feature>
<evidence type="ECO:0000256" key="1">
    <source>
        <dbReference type="ARBA" id="ARBA00022527"/>
    </source>
</evidence>
<dbReference type="SUPFAM" id="SSF56112">
    <property type="entry name" value="Protein kinase-like (PK-like)"/>
    <property type="match status" value="1"/>
</dbReference>
<reference evidence="13 14" key="1">
    <citation type="journal article" date="2018" name="Mol. Biol. Evol.">
        <title>Analysis of the draft genome of the red seaweed Gracilariopsis chorda provides insights into genome size evolution in Rhodophyta.</title>
        <authorList>
            <person name="Lee J."/>
            <person name="Yang E.C."/>
            <person name="Graf L."/>
            <person name="Yang J.H."/>
            <person name="Qiu H."/>
            <person name="Zel Zion U."/>
            <person name="Chan C.X."/>
            <person name="Stephens T.G."/>
            <person name="Weber A.P.M."/>
            <person name="Boo G.H."/>
            <person name="Boo S.M."/>
            <person name="Kim K.M."/>
            <person name="Shin Y."/>
            <person name="Jung M."/>
            <person name="Lee S.J."/>
            <person name="Yim H.S."/>
            <person name="Lee J.H."/>
            <person name="Bhattacharya D."/>
            <person name="Yoon H.S."/>
        </authorList>
    </citation>
    <scope>NUCLEOTIDE SEQUENCE [LARGE SCALE GENOMIC DNA]</scope>
    <source>
        <strain evidence="13 14">SKKU-2015</strain>
        <tissue evidence="13">Whole body</tissue>
    </source>
</reference>
<dbReference type="SMART" id="SM00220">
    <property type="entry name" value="S_TKc"/>
    <property type="match status" value="1"/>
</dbReference>
<dbReference type="Pfam" id="PF00069">
    <property type="entry name" value="Pkinase"/>
    <property type="match status" value="1"/>
</dbReference>
<feature type="region of interest" description="Disordered" evidence="11">
    <location>
        <begin position="374"/>
        <end position="395"/>
    </location>
</feature>
<dbReference type="Proteomes" id="UP000247409">
    <property type="component" value="Unassembled WGS sequence"/>
</dbReference>
<feature type="region of interest" description="Disordered" evidence="11">
    <location>
        <begin position="1"/>
        <end position="55"/>
    </location>
</feature>
<evidence type="ECO:0000256" key="2">
    <source>
        <dbReference type="ARBA" id="ARBA00022679"/>
    </source>
</evidence>
<organism evidence="13 14">
    <name type="scientific">Gracilariopsis chorda</name>
    <dbReference type="NCBI Taxonomy" id="448386"/>
    <lineage>
        <taxon>Eukaryota</taxon>
        <taxon>Rhodophyta</taxon>
        <taxon>Florideophyceae</taxon>
        <taxon>Rhodymeniophycidae</taxon>
        <taxon>Gracilariales</taxon>
        <taxon>Gracilariaceae</taxon>
        <taxon>Gracilariopsis</taxon>
    </lineage>
</organism>
<feature type="binding site" evidence="7">
    <location>
        <position position="95"/>
    </location>
    <ligand>
        <name>ATP</name>
        <dbReference type="ChEBI" id="CHEBI:30616"/>
    </ligand>
</feature>
<evidence type="ECO:0000313" key="13">
    <source>
        <dbReference type="EMBL" id="PXF43722.1"/>
    </source>
</evidence>
<dbReference type="GO" id="GO:0004674">
    <property type="term" value="F:protein serine/threonine kinase activity"/>
    <property type="evidence" value="ECO:0007669"/>
    <property type="project" value="UniProtKB-KW"/>
</dbReference>
<evidence type="ECO:0000256" key="6">
    <source>
        <dbReference type="PIRSR" id="PIRSR630616-1"/>
    </source>
</evidence>
<sequence length="411" mass="45555">MSSFWSRSSDDPADFLFPRRSAPTSPTGPPAAQSSFPFSFDSSSSDDDFPSGPRRPKFIQSSKTSFLLGEKLGEGAFAVVREGIDQNTLRLVAIKVLDMRRIKKMRGGAAAVVREVRVQKRLKRHPNLIELIDVIRPKHSSKTYIVLELSNGCTVAQLADRNNGTLPHTQVANYAYQVLRGLHYMHGKGVVHRDIKPANMMLNVNGTLKISDFGVAEFLDEYNQNDNVSRTSGSPAFQAPEIARGDADYSGMKVDVWALGISIFLLITGRIPFQGDNLVQLFENIGRGTFEMPPELPHDIQHVLSQMLTVDWRQRASVGQLLRHPWIVRGSLIHSDSQMEQLGWIKIPAVRANILDAVRRLYVDDADMVQTSALTEDAHPQDAASDAASAPQREEPLSMARAFSTISCCIC</sequence>
<gene>
    <name evidence="13" type="ORF">BWQ96_06552</name>
</gene>
<dbReference type="InterPro" id="IPR017441">
    <property type="entry name" value="Protein_kinase_ATP_BS"/>
</dbReference>
<comment type="similarity">
    <text evidence="10">Belongs to the protein kinase superfamily.</text>
</comment>
<name>A0A2V3INS2_9FLOR</name>
<evidence type="ECO:0000256" key="11">
    <source>
        <dbReference type="SAM" id="MobiDB-lite"/>
    </source>
</evidence>
<keyword evidence="2" id="KW-0808">Transferase</keyword>
<protein>
    <submittedName>
        <fullName evidence="13">Serine/threonine-protein kinase STK11</fullName>
    </submittedName>
</protein>
<evidence type="ECO:0000256" key="7">
    <source>
        <dbReference type="PIRSR" id="PIRSR630616-2"/>
    </source>
</evidence>
<evidence type="ECO:0000256" key="10">
    <source>
        <dbReference type="RuleBase" id="RU000304"/>
    </source>
</evidence>
<dbReference type="Gene3D" id="1.10.510.10">
    <property type="entry name" value="Transferase(Phosphotransferase) domain 1"/>
    <property type="match status" value="1"/>
</dbReference>
<proteinExistence type="inferred from homology"/>
<evidence type="ECO:0000256" key="3">
    <source>
        <dbReference type="ARBA" id="ARBA00022741"/>
    </source>
</evidence>
<dbReference type="PROSITE" id="PS00107">
    <property type="entry name" value="PROTEIN_KINASE_ATP"/>
    <property type="match status" value="1"/>
</dbReference>
<dbReference type="EMBL" id="NBIV01000114">
    <property type="protein sequence ID" value="PXF43722.1"/>
    <property type="molecule type" value="Genomic_DNA"/>
</dbReference>
<dbReference type="STRING" id="448386.A0A2V3INS2"/>
<keyword evidence="4 13" id="KW-0418">Kinase</keyword>
<keyword evidence="14" id="KW-1185">Reference proteome</keyword>
<dbReference type="InterPro" id="IPR011009">
    <property type="entry name" value="Kinase-like_dom_sf"/>
</dbReference>
<dbReference type="InterPro" id="IPR030616">
    <property type="entry name" value="Aur-like"/>
</dbReference>
<dbReference type="PROSITE" id="PS50011">
    <property type="entry name" value="PROTEIN_KINASE_DOM"/>
    <property type="match status" value="1"/>
</dbReference>
<dbReference type="InterPro" id="IPR008271">
    <property type="entry name" value="Ser/Thr_kinase_AS"/>
</dbReference>
<keyword evidence="1 10" id="KW-0723">Serine/threonine-protein kinase</keyword>
<evidence type="ECO:0000256" key="4">
    <source>
        <dbReference type="ARBA" id="ARBA00022777"/>
    </source>
</evidence>
<evidence type="ECO:0000259" key="12">
    <source>
        <dbReference type="PROSITE" id="PS50011"/>
    </source>
</evidence>
<keyword evidence="3 7" id="KW-0547">Nucleotide-binding</keyword>
<keyword evidence="5 7" id="KW-0067">ATP-binding</keyword>
<evidence type="ECO:0000256" key="9">
    <source>
        <dbReference type="PROSITE-ProRule" id="PRU10141"/>
    </source>
</evidence>
<dbReference type="FunFam" id="1.10.510.10:FF:000571">
    <property type="entry name" value="Maternal embryonic leucine zipper kinase"/>
    <property type="match status" value="1"/>
</dbReference>
<dbReference type="PROSITE" id="PS00108">
    <property type="entry name" value="PROTEIN_KINASE_ST"/>
    <property type="match status" value="1"/>
</dbReference>
<evidence type="ECO:0000313" key="14">
    <source>
        <dbReference type="Proteomes" id="UP000247409"/>
    </source>
</evidence>
<feature type="domain" description="Protein kinase" evidence="12">
    <location>
        <begin position="66"/>
        <end position="327"/>
    </location>
</feature>
<dbReference type="AlphaFoldDB" id="A0A2V3INS2"/>
<accession>A0A2V3INS2</accession>
<dbReference type="PANTHER" id="PTHR24350">
    <property type="entry name" value="SERINE/THREONINE-PROTEIN KINASE IAL-RELATED"/>
    <property type="match status" value="1"/>
</dbReference>
<feature type="active site" description="Proton acceptor" evidence="6">
    <location>
        <position position="194"/>
    </location>
</feature>
<feature type="binding site" evidence="7">
    <location>
        <position position="212"/>
    </location>
    <ligand>
        <name>ATP</name>
        <dbReference type="ChEBI" id="CHEBI:30616"/>
    </ligand>
</feature>
<evidence type="ECO:0000256" key="8">
    <source>
        <dbReference type="PIRSR" id="PIRSR630616-3"/>
    </source>
</evidence>
<comment type="caution">
    <text evidence="13">The sequence shown here is derived from an EMBL/GenBank/DDBJ whole genome shotgun (WGS) entry which is preliminary data.</text>
</comment>
<dbReference type="InterPro" id="IPR000719">
    <property type="entry name" value="Prot_kinase_dom"/>
</dbReference>
<feature type="compositionally biased region" description="Low complexity" evidence="11">
    <location>
        <begin position="18"/>
        <end position="43"/>
    </location>
</feature>
<evidence type="ECO:0000256" key="5">
    <source>
        <dbReference type="ARBA" id="ARBA00022840"/>
    </source>
</evidence>